<dbReference type="PANTHER" id="PTHR42831:SF1">
    <property type="entry name" value="FE-S PROTEIN MATURATION AUXILIARY FACTOR YITW"/>
    <property type="match status" value="1"/>
</dbReference>
<dbReference type="PANTHER" id="PTHR42831">
    <property type="entry name" value="FE-S PROTEIN MATURATION AUXILIARY FACTOR YITW"/>
    <property type="match status" value="1"/>
</dbReference>
<dbReference type="InterPro" id="IPR002744">
    <property type="entry name" value="MIP18-like"/>
</dbReference>
<dbReference type="EMBL" id="MFJE01000043">
    <property type="protein sequence ID" value="OGG13667.1"/>
    <property type="molecule type" value="Genomic_DNA"/>
</dbReference>
<dbReference type="SUPFAM" id="SSF117916">
    <property type="entry name" value="Fe-S cluster assembly (FSCA) domain-like"/>
    <property type="match status" value="1"/>
</dbReference>
<reference evidence="2 3" key="1">
    <citation type="journal article" date="2016" name="Nat. Commun.">
        <title>Thousands of microbial genomes shed light on interconnected biogeochemical processes in an aquifer system.</title>
        <authorList>
            <person name="Anantharaman K."/>
            <person name="Brown C.T."/>
            <person name="Hug L.A."/>
            <person name="Sharon I."/>
            <person name="Castelle C.J."/>
            <person name="Probst A.J."/>
            <person name="Thomas B.C."/>
            <person name="Singh A."/>
            <person name="Wilkins M.J."/>
            <person name="Karaoz U."/>
            <person name="Brodie E.L."/>
            <person name="Williams K.H."/>
            <person name="Hubbard S.S."/>
            <person name="Banfield J.F."/>
        </authorList>
    </citation>
    <scope>NUCLEOTIDE SEQUENCE [LARGE SCALE GENOMIC DNA]</scope>
</reference>
<evidence type="ECO:0000259" key="1">
    <source>
        <dbReference type="Pfam" id="PF01883"/>
    </source>
</evidence>
<evidence type="ECO:0000313" key="2">
    <source>
        <dbReference type="EMBL" id="OGG13667.1"/>
    </source>
</evidence>
<dbReference type="STRING" id="1798375.A2773_05935"/>
<comment type="caution">
    <text evidence="2">The sequence shown here is derived from an EMBL/GenBank/DDBJ whole genome shotgun (WGS) entry which is preliminary data.</text>
</comment>
<protein>
    <recommendedName>
        <fullName evidence="1">MIP18 family-like domain-containing protein</fullName>
    </recommendedName>
</protein>
<organism evidence="2 3">
    <name type="scientific">Candidatus Gottesmanbacteria bacterium RIFCSPHIGHO2_01_FULL_39_10</name>
    <dbReference type="NCBI Taxonomy" id="1798375"/>
    <lineage>
        <taxon>Bacteria</taxon>
        <taxon>Candidatus Gottesmaniibacteriota</taxon>
    </lineage>
</organism>
<dbReference type="InterPro" id="IPR034904">
    <property type="entry name" value="FSCA_dom_sf"/>
</dbReference>
<dbReference type="Proteomes" id="UP000177383">
    <property type="component" value="Unassembled WGS sequence"/>
</dbReference>
<sequence>MKITEKLIKSKLAEVMDPELNISIVDLGLVYKLELLKPDGLKITMTLTTIGCPLFSLIEQEVKNKLKEIGLAAEKIEFELTFDPPWSMDKMSERAKAMLGI</sequence>
<gene>
    <name evidence="2" type="ORF">A2773_05935</name>
</gene>
<feature type="domain" description="MIP18 family-like" evidence="1">
    <location>
        <begin position="8"/>
        <end position="70"/>
    </location>
</feature>
<dbReference type="AlphaFoldDB" id="A0A1F5ZNL6"/>
<name>A0A1F5ZNL6_9BACT</name>
<dbReference type="Gene3D" id="3.30.300.130">
    <property type="entry name" value="Fe-S cluster assembly (FSCA)"/>
    <property type="match status" value="1"/>
</dbReference>
<dbReference type="Pfam" id="PF01883">
    <property type="entry name" value="FeS_assembly_P"/>
    <property type="match status" value="1"/>
</dbReference>
<evidence type="ECO:0000313" key="3">
    <source>
        <dbReference type="Proteomes" id="UP000177383"/>
    </source>
</evidence>
<proteinExistence type="predicted"/>
<accession>A0A1F5ZNL6</accession>
<dbReference type="InterPro" id="IPR052339">
    <property type="entry name" value="Fe-S_Maturation_MIP18"/>
</dbReference>